<comment type="caution">
    <text evidence="1">The sequence shown here is derived from an EMBL/GenBank/DDBJ whole genome shotgun (WGS) entry which is preliminary data.</text>
</comment>
<accession>A0ACC1TKL9</accession>
<gene>
    <name evidence="1" type="ORF">F5876DRAFT_82192</name>
</gene>
<evidence type="ECO:0000313" key="2">
    <source>
        <dbReference type="Proteomes" id="UP001163835"/>
    </source>
</evidence>
<evidence type="ECO:0000313" key="1">
    <source>
        <dbReference type="EMBL" id="KAJ3805094.1"/>
    </source>
</evidence>
<name>A0ACC1TKL9_9AGAR</name>
<organism evidence="1 2">
    <name type="scientific">Lentinula aff. lateritia</name>
    <dbReference type="NCBI Taxonomy" id="2804960"/>
    <lineage>
        <taxon>Eukaryota</taxon>
        <taxon>Fungi</taxon>
        <taxon>Dikarya</taxon>
        <taxon>Basidiomycota</taxon>
        <taxon>Agaricomycotina</taxon>
        <taxon>Agaricomycetes</taxon>
        <taxon>Agaricomycetidae</taxon>
        <taxon>Agaricales</taxon>
        <taxon>Marasmiineae</taxon>
        <taxon>Omphalotaceae</taxon>
        <taxon>Lentinula</taxon>
    </lineage>
</organism>
<dbReference type="Proteomes" id="UP001163835">
    <property type="component" value="Unassembled WGS sequence"/>
</dbReference>
<protein>
    <submittedName>
        <fullName evidence="1">Uncharacterized protein</fullName>
    </submittedName>
</protein>
<keyword evidence="2" id="KW-1185">Reference proteome</keyword>
<dbReference type="EMBL" id="MU795692">
    <property type="protein sequence ID" value="KAJ3805094.1"/>
    <property type="molecule type" value="Genomic_DNA"/>
</dbReference>
<reference evidence="1" key="1">
    <citation type="submission" date="2022-09" db="EMBL/GenBank/DDBJ databases">
        <title>A Global Phylogenomic Analysis of the Shiitake Genus Lentinula.</title>
        <authorList>
            <consortium name="DOE Joint Genome Institute"/>
            <person name="Sierra-Patev S."/>
            <person name="Min B."/>
            <person name="Naranjo-Ortiz M."/>
            <person name="Looney B."/>
            <person name="Konkel Z."/>
            <person name="Slot J.C."/>
            <person name="Sakamoto Y."/>
            <person name="Steenwyk J.L."/>
            <person name="Rokas A."/>
            <person name="Carro J."/>
            <person name="Camarero S."/>
            <person name="Ferreira P."/>
            <person name="Molpeceres G."/>
            <person name="Ruiz-Duenas F.J."/>
            <person name="Serrano A."/>
            <person name="Henrissat B."/>
            <person name="Drula E."/>
            <person name="Hughes K.W."/>
            <person name="Mata J.L."/>
            <person name="Ishikawa N.K."/>
            <person name="Vargas-Isla R."/>
            <person name="Ushijima S."/>
            <person name="Smith C.A."/>
            <person name="Ahrendt S."/>
            <person name="Andreopoulos W."/>
            <person name="He G."/>
            <person name="Labutti K."/>
            <person name="Lipzen A."/>
            <person name="Ng V."/>
            <person name="Riley R."/>
            <person name="Sandor L."/>
            <person name="Barry K."/>
            <person name="Martinez A.T."/>
            <person name="Xiao Y."/>
            <person name="Gibbons J.G."/>
            <person name="Terashima K."/>
            <person name="Grigoriev I.V."/>
            <person name="Hibbett D.S."/>
        </authorList>
    </citation>
    <scope>NUCLEOTIDE SEQUENCE</scope>
    <source>
        <strain evidence="1">TMI1499</strain>
    </source>
</reference>
<proteinExistence type="predicted"/>
<sequence length="957" mass="105761">MAWENFNLFRWPKEKPTLILFGADEPYELNEQHLDHDLEIYAESVVLSGSTIAKGSRLGVHTNQLRVGYDKITNTVSGTLDVSGTDGTEGVIPAALIGDANSGSSGEAAGQLRVYAELADRGSLQKLSLKATGGNGGQGASTADDKSGGNGGDGGAGGTIKAVIGGNGTIQFRLLESAMGLLDMDDGTPDSVRCDLMLKIVDDFERASERYSVQPGITGTENALADISGAIAPLVKAVSEKADFKTQWKVFHRFASWLDSRADEVQTTVGSRTSWSGGQAGAGGQGKKGRGQNGVMGKTLETPQISFLRFTPEMMRKIPIAIAHPDQCAMVLHQAKIDYFVNTAESNSKACLRLIRLRDRLSFLEGLKATDPIYIAYQEAEPRMHLIPSDARSPELSSITRLRRVAAQVDVLLRQIDSGLDFFNHTPQWVPRASYTFYEDLTESLLDNFIRTEGAWHRYESAATAQDARLRSVQDMKDSCRIQIINLNERVRRLGIDLEKAVNVIGDQDTLMRETKAALMEHIDVNREAIRTCKITGGVEFEDLVEAATSIAFCPNPGMISVQAVGLSYKDTKRAGIESDDGDHIKPELLLEKVVSVRGGVEKLVQGYKLSKLESGTVDMDDPGATKLIMEKNEYMDIVGKFKKALGKANLKLVEDAFQAHIDATIKRNQSILDYNASVNILVKHKEQVVALQQRSTDLSDAVLAGTDPNLPGIAIMMQQLHAESLWALLEGLYMTQRALRFHSLAVDTELFPPTTSQNLSALDSPTLGMVRTRLLRSYRNSIEETGRNPQQFVNIRYHLSDPDLKRWKRQINMKTIIDIPPVYHETPIRDHSLAGRSNIRLDTVRFFVESLKTTCPTVTLTLTQLGTEIVVDHRNKQNEFQHEQVRLQFQYQAGTMSLVESGTVDGNLSKNFNDPFAKIGPFASWMLEIDPRYNPGVDMKDATSAWFEFSGEFYTF</sequence>